<dbReference type="Gene3D" id="3.30.2160.10">
    <property type="entry name" value="Hect, E3 ligase catalytic domain"/>
    <property type="match status" value="1"/>
</dbReference>
<evidence type="ECO:0000313" key="7">
    <source>
        <dbReference type="EMBL" id="CAD9774433.1"/>
    </source>
</evidence>
<dbReference type="InterPro" id="IPR035983">
    <property type="entry name" value="Hect_E3_ubiquitin_ligase"/>
</dbReference>
<dbReference type="InterPro" id="IPR044611">
    <property type="entry name" value="E3A/B/C-like"/>
</dbReference>
<dbReference type="AlphaFoldDB" id="A0A7S2XI29"/>
<proteinExistence type="predicted"/>
<dbReference type="CDD" id="cd00078">
    <property type="entry name" value="HECTc"/>
    <property type="match status" value="1"/>
</dbReference>
<evidence type="ECO:0000256" key="1">
    <source>
        <dbReference type="ARBA" id="ARBA00000885"/>
    </source>
</evidence>
<dbReference type="InterPro" id="IPR000569">
    <property type="entry name" value="HECT_dom"/>
</dbReference>
<gene>
    <name evidence="7" type="ORF">LSP00402_LOCUS18426</name>
</gene>
<sequence length="397" mass="44935">MEATQTRIPTVNIRRTHLVGDGWEAINSMGPGLRRKIAIRFIDAQGRPEAGVDMGGPFKEFLETLCSEVFRPEYGLFRPSSSLLSFYPNPDCVLLPDWQEQMEFVGKILGKAMMEGHLVDVRFASFFLNLLLSRPPHFDDLMEVDMDLWKNLRFVKSYQGDVKDLGLTFAVSSNHFGKQQTIPLVSGGDEVEVTNENRVNYVMLMADYHLTRKIHPQTAAFRRGLFSVVSVDWMKLFTHQELKVLMSGSEDAFIDVDDLRKHSQIDPRGSFPSPTVLSWFWTSVKKLSEEQKRLLLKFVTACSSPPLLGFKHLNPPFTIRFVPLQESRSPSDRKSSSSSSSKRSIFSRIFGRNPAAGQLPTSATCFNMLKLPLYKSQKALSEKLIMAIEAKAGFDLQ</sequence>
<keyword evidence="3" id="KW-0808">Transferase</keyword>
<reference evidence="7" key="1">
    <citation type="submission" date="2021-01" db="EMBL/GenBank/DDBJ databases">
        <authorList>
            <person name="Corre E."/>
            <person name="Pelletier E."/>
            <person name="Niang G."/>
            <person name="Scheremetjew M."/>
            <person name="Finn R."/>
            <person name="Kale V."/>
            <person name="Holt S."/>
            <person name="Cochrane G."/>
            <person name="Meng A."/>
            <person name="Brown T."/>
            <person name="Cohen L."/>
        </authorList>
    </citation>
    <scope>NUCLEOTIDE SEQUENCE</scope>
    <source>
        <strain evidence="7">CCMP622</strain>
    </source>
</reference>
<evidence type="ECO:0000259" key="6">
    <source>
        <dbReference type="PROSITE" id="PS50237"/>
    </source>
</evidence>
<feature type="domain" description="HECT" evidence="6">
    <location>
        <begin position="33"/>
        <end position="397"/>
    </location>
</feature>
<dbReference type="EC" id="2.3.2.26" evidence="2"/>
<dbReference type="FunFam" id="3.30.2160.10:FF:000002">
    <property type="entry name" value="Putative Ubiquitin-protein ligase E3C"/>
    <property type="match status" value="1"/>
</dbReference>
<dbReference type="Gene3D" id="3.30.2410.10">
    <property type="entry name" value="Hect, E3 ligase catalytic domain"/>
    <property type="match status" value="1"/>
</dbReference>
<dbReference type="PROSITE" id="PS50237">
    <property type="entry name" value="HECT"/>
    <property type="match status" value="1"/>
</dbReference>
<evidence type="ECO:0000256" key="2">
    <source>
        <dbReference type="ARBA" id="ARBA00012485"/>
    </source>
</evidence>
<dbReference type="SMART" id="SM00119">
    <property type="entry name" value="HECTc"/>
    <property type="match status" value="1"/>
</dbReference>
<dbReference type="EMBL" id="HBHP01029911">
    <property type="protein sequence ID" value="CAD9774433.1"/>
    <property type="molecule type" value="Transcribed_RNA"/>
</dbReference>
<organism evidence="7">
    <name type="scientific">Lotharella oceanica</name>
    <dbReference type="NCBI Taxonomy" id="641309"/>
    <lineage>
        <taxon>Eukaryota</taxon>
        <taxon>Sar</taxon>
        <taxon>Rhizaria</taxon>
        <taxon>Cercozoa</taxon>
        <taxon>Chlorarachniophyceae</taxon>
        <taxon>Lotharella</taxon>
    </lineage>
</organism>
<evidence type="ECO:0000256" key="5">
    <source>
        <dbReference type="PROSITE-ProRule" id="PRU00104"/>
    </source>
</evidence>
<comment type="catalytic activity">
    <reaction evidence="1">
        <text>S-ubiquitinyl-[E2 ubiquitin-conjugating enzyme]-L-cysteine + [acceptor protein]-L-lysine = [E2 ubiquitin-conjugating enzyme]-L-cysteine + N(6)-ubiquitinyl-[acceptor protein]-L-lysine.</text>
        <dbReference type="EC" id="2.3.2.26"/>
    </reaction>
</comment>
<dbReference type="PANTHER" id="PTHR45700">
    <property type="entry name" value="UBIQUITIN-PROTEIN LIGASE E3C"/>
    <property type="match status" value="1"/>
</dbReference>
<dbReference type="GO" id="GO:0000209">
    <property type="term" value="P:protein polyubiquitination"/>
    <property type="evidence" value="ECO:0007669"/>
    <property type="project" value="InterPro"/>
</dbReference>
<dbReference type="Gene3D" id="3.90.1750.10">
    <property type="entry name" value="Hect, E3 ligase catalytic domains"/>
    <property type="match status" value="1"/>
</dbReference>
<evidence type="ECO:0000256" key="3">
    <source>
        <dbReference type="ARBA" id="ARBA00022679"/>
    </source>
</evidence>
<protein>
    <recommendedName>
        <fullName evidence="2">HECT-type E3 ubiquitin transferase</fullName>
        <ecNumber evidence="2">2.3.2.26</ecNumber>
    </recommendedName>
</protein>
<dbReference type="GO" id="GO:0006511">
    <property type="term" value="P:ubiquitin-dependent protein catabolic process"/>
    <property type="evidence" value="ECO:0007669"/>
    <property type="project" value="TreeGrafter"/>
</dbReference>
<name>A0A7S2XI29_9EUKA</name>
<dbReference type="GO" id="GO:0061630">
    <property type="term" value="F:ubiquitin protein ligase activity"/>
    <property type="evidence" value="ECO:0007669"/>
    <property type="project" value="UniProtKB-EC"/>
</dbReference>
<dbReference type="PANTHER" id="PTHR45700:SF2">
    <property type="entry name" value="UBIQUITIN-PROTEIN LIGASE E3C"/>
    <property type="match status" value="1"/>
</dbReference>
<feature type="active site" description="Glycyl thioester intermediate" evidence="5">
    <location>
        <position position="365"/>
    </location>
</feature>
<keyword evidence="4 5" id="KW-0833">Ubl conjugation pathway</keyword>
<accession>A0A7S2XI29</accession>
<evidence type="ECO:0000256" key="4">
    <source>
        <dbReference type="ARBA" id="ARBA00022786"/>
    </source>
</evidence>
<dbReference type="Pfam" id="PF00632">
    <property type="entry name" value="HECT"/>
    <property type="match status" value="1"/>
</dbReference>
<dbReference type="SUPFAM" id="SSF56204">
    <property type="entry name" value="Hect, E3 ligase catalytic domain"/>
    <property type="match status" value="1"/>
</dbReference>